<proteinExistence type="predicted"/>
<dbReference type="Proteomes" id="UP000230066">
    <property type="component" value="Unassembled WGS sequence"/>
</dbReference>
<comment type="caution">
    <text evidence="2">The sequence shown here is derived from an EMBL/GenBank/DDBJ whole genome shotgun (WGS) entry which is preliminary data.</text>
</comment>
<protein>
    <submittedName>
        <fullName evidence="2">Uncharacterized protein</fullName>
    </submittedName>
</protein>
<name>A0A4E0QXB3_FASHE</name>
<feature type="region of interest" description="Disordered" evidence="1">
    <location>
        <begin position="96"/>
        <end position="132"/>
    </location>
</feature>
<gene>
    <name evidence="2" type="ORF">D915_009056</name>
</gene>
<keyword evidence="3" id="KW-1185">Reference proteome</keyword>
<evidence type="ECO:0000256" key="1">
    <source>
        <dbReference type="SAM" id="MobiDB-lite"/>
    </source>
</evidence>
<dbReference type="EMBL" id="JXXN02005305">
    <property type="protein sequence ID" value="THD19985.1"/>
    <property type="molecule type" value="Genomic_DNA"/>
</dbReference>
<organism evidence="2 3">
    <name type="scientific">Fasciola hepatica</name>
    <name type="common">Liver fluke</name>
    <dbReference type="NCBI Taxonomy" id="6192"/>
    <lineage>
        <taxon>Eukaryota</taxon>
        <taxon>Metazoa</taxon>
        <taxon>Spiralia</taxon>
        <taxon>Lophotrochozoa</taxon>
        <taxon>Platyhelminthes</taxon>
        <taxon>Trematoda</taxon>
        <taxon>Digenea</taxon>
        <taxon>Plagiorchiida</taxon>
        <taxon>Echinostomata</taxon>
        <taxon>Echinostomatoidea</taxon>
        <taxon>Fasciolidae</taxon>
        <taxon>Fasciola</taxon>
    </lineage>
</organism>
<sequence>MTVSLQFESRVQLPGERSSEFVPQLRKLARDAFPDLDLASQEDQVREQITFGIRHQTLVKKSRERPQITVQGAIHTVREVEQLERLFYDQRVGLPQPISTVQPPPQRRPNWSRPQPRVRAQPHCPYPDFRPPPRRTSHGECVYCRRFGAQARACGRNLIGESHEFPSVVFMPIQS</sequence>
<reference evidence="2" key="1">
    <citation type="submission" date="2019-03" db="EMBL/GenBank/DDBJ databases">
        <title>Improved annotation for the trematode Fasciola hepatica.</title>
        <authorList>
            <person name="Choi Y.-J."/>
            <person name="Martin J."/>
            <person name="Mitreva M."/>
        </authorList>
    </citation>
    <scope>NUCLEOTIDE SEQUENCE [LARGE SCALE GENOMIC DNA]</scope>
</reference>
<evidence type="ECO:0000313" key="3">
    <source>
        <dbReference type="Proteomes" id="UP000230066"/>
    </source>
</evidence>
<dbReference type="AlphaFoldDB" id="A0A4E0QXB3"/>
<accession>A0A4E0QXB3</accession>
<evidence type="ECO:0000313" key="2">
    <source>
        <dbReference type="EMBL" id="THD19985.1"/>
    </source>
</evidence>